<proteinExistence type="predicted"/>
<dbReference type="Proteomes" id="UP000308549">
    <property type="component" value="Unassembled WGS sequence"/>
</dbReference>
<dbReference type="OrthoDB" id="5357726at2759"/>
<feature type="signal peptide" evidence="1">
    <location>
        <begin position="1"/>
        <end position="22"/>
    </location>
</feature>
<feature type="chain" id="PRO_5020824290" description="Lysine-specific metallo-endopeptidase domain-containing protein" evidence="1">
    <location>
        <begin position="23"/>
        <end position="275"/>
    </location>
</feature>
<dbReference type="AlphaFoldDB" id="A0A4U0TJL8"/>
<accession>A0A4U0TJL8</accession>
<dbReference type="EMBL" id="NAJL01000087">
    <property type="protein sequence ID" value="TKA22033.1"/>
    <property type="molecule type" value="Genomic_DNA"/>
</dbReference>
<comment type="caution">
    <text evidence="2">The sequence shown here is derived from an EMBL/GenBank/DDBJ whole genome shotgun (WGS) entry which is preliminary data.</text>
</comment>
<gene>
    <name evidence="2" type="ORF">B0A50_08415</name>
</gene>
<organism evidence="2 3">
    <name type="scientific">Salinomyces thailandicus</name>
    <dbReference type="NCBI Taxonomy" id="706561"/>
    <lineage>
        <taxon>Eukaryota</taxon>
        <taxon>Fungi</taxon>
        <taxon>Dikarya</taxon>
        <taxon>Ascomycota</taxon>
        <taxon>Pezizomycotina</taxon>
        <taxon>Dothideomycetes</taxon>
        <taxon>Dothideomycetidae</taxon>
        <taxon>Mycosphaerellales</taxon>
        <taxon>Teratosphaeriaceae</taxon>
        <taxon>Salinomyces</taxon>
    </lineage>
</organism>
<dbReference type="GO" id="GO:0008237">
    <property type="term" value="F:metallopeptidase activity"/>
    <property type="evidence" value="ECO:0007669"/>
    <property type="project" value="InterPro"/>
</dbReference>
<evidence type="ECO:0000313" key="3">
    <source>
        <dbReference type="Proteomes" id="UP000308549"/>
    </source>
</evidence>
<dbReference type="InterPro" id="IPR024079">
    <property type="entry name" value="MetalloPept_cat_dom_sf"/>
</dbReference>
<reference evidence="2 3" key="1">
    <citation type="submission" date="2017-03" db="EMBL/GenBank/DDBJ databases">
        <title>Genomes of endolithic fungi from Antarctica.</title>
        <authorList>
            <person name="Coleine C."/>
            <person name="Masonjones S."/>
            <person name="Stajich J.E."/>
        </authorList>
    </citation>
    <scope>NUCLEOTIDE SEQUENCE [LARGE SCALE GENOMIC DNA]</scope>
    <source>
        <strain evidence="2 3">CCFEE 6315</strain>
    </source>
</reference>
<evidence type="ECO:0008006" key="4">
    <source>
        <dbReference type="Google" id="ProtNLM"/>
    </source>
</evidence>
<keyword evidence="3" id="KW-1185">Reference proteome</keyword>
<dbReference type="SUPFAM" id="SSF55486">
    <property type="entry name" value="Metalloproteases ('zincins'), catalytic domain"/>
    <property type="match status" value="1"/>
</dbReference>
<name>A0A4U0TJL8_9PEZI</name>
<evidence type="ECO:0000256" key="1">
    <source>
        <dbReference type="SAM" id="SignalP"/>
    </source>
</evidence>
<sequence>MIFHDVAMLSSIVLLYCGSSYALPANTNHNNAKRADPHIMSGKLWKRTDPTIGNGIDTSDPLRGGKLISAEGTTDGAFSQAKEMMNYAVTLPAASVDSIFNKYFNPGDKNTVLAVFNRLLGDGQQDGAAALANINVIGDNDLPAGDPAPAYLEGFDDPDPILGLTDDAFVYPNRDDFDDACATWADEGMAQDMYLLGSILLHEYTHWDWFLGSIHNGAVIDQSGGYGWEGARALDKSLAVYNADSYGWFATELLWATLCAVDGGYNDPHVEKRSE</sequence>
<evidence type="ECO:0000313" key="2">
    <source>
        <dbReference type="EMBL" id="TKA22033.1"/>
    </source>
</evidence>
<dbReference type="Gene3D" id="3.40.390.10">
    <property type="entry name" value="Collagenase (Catalytic Domain)"/>
    <property type="match status" value="1"/>
</dbReference>
<keyword evidence="1" id="KW-0732">Signal</keyword>
<protein>
    <recommendedName>
        <fullName evidence="4">Lysine-specific metallo-endopeptidase domain-containing protein</fullName>
    </recommendedName>
</protein>